<accession>A0ABQ1YVC3</accession>
<keyword evidence="3" id="KW-1185">Reference proteome</keyword>
<dbReference type="Proteomes" id="UP000659344">
    <property type="component" value="Unassembled WGS sequence"/>
</dbReference>
<name>A0ABQ1YVC3_9BACL</name>
<evidence type="ECO:0000256" key="1">
    <source>
        <dbReference type="SAM" id="MobiDB-lite"/>
    </source>
</evidence>
<sequence>MTKSKTGTDKNLENTVSGLSHTPVTSHEAQQLQQEANDRRHLDVHNHRKETDMDPSH</sequence>
<feature type="compositionally biased region" description="Basic and acidic residues" evidence="1">
    <location>
        <begin position="1"/>
        <end position="12"/>
    </location>
</feature>
<protein>
    <submittedName>
        <fullName evidence="2">Uncharacterized protein</fullName>
    </submittedName>
</protein>
<feature type="compositionally biased region" description="Basic and acidic residues" evidence="1">
    <location>
        <begin position="36"/>
        <end position="57"/>
    </location>
</feature>
<dbReference type="EMBL" id="BMFT01000005">
    <property type="protein sequence ID" value="GGH38278.1"/>
    <property type="molecule type" value="Genomic_DNA"/>
</dbReference>
<feature type="region of interest" description="Disordered" evidence="1">
    <location>
        <begin position="1"/>
        <end position="57"/>
    </location>
</feature>
<evidence type="ECO:0000313" key="3">
    <source>
        <dbReference type="Proteomes" id="UP000659344"/>
    </source>
</evidence>
<comment type="caution">
    <text evidence="2">The sequence shown here is derived from an EMBL/GenBank/DDBJ whole genome shotgun (WGS) entry which is preliminary data.</text>
</comment>
<proteinExistence type="predicted"/>
<reference evidence="3" key="1">
    <citation type="journal article" date="2019" name="Int. J. Syst. Evol. Microbiol.">
        <title>The Global Catalogue of Microorganisms (GCM) 10K type strain sequencing project: providing services to taxonomists for standard genome sequencing and annotation.</title>
        <authorList>
            <consortium name="The Broad Institute Genomics Platform"/>
            <consortium name="The Broad Institute Genome Sequencing Center for Infectious Disease"/>
            <person name="Wu L."/>
            <person name="Ma J."/>
        </authorList>
    </citation>
    <scope>NUCLEOTIDE SEQUENCE [LARGE SCALE GENOMIC DNA]</scope>
    <source>
        <strain evidence="3">CGMCC 1.12769</strain>
    </source>
</reference>
<gene>
    <name evidence="2" type="ORF">GCM10008013_46260</name>
</gene>
<evidence type="ECO:0000313" key="2">
    <source>
        <dbReference type="EMBL" id="GGH38278.1"/>
    </source>
</evidence>
<feature type="compositionally biased region" description="Polar residues" evidence="1">
    <location>
        <begin position="13"/>
        <end position="35"/>
    </location>
</feature>
<organism evidence="2 3">
    <name type="scientific">Paenibacillus segetis</name>
    <dbReference type="NCBI Taxonomy" id="1325360"/>
    <lineage>
        <taxon>Bacteria</taxon>
        <taxon>Bacillati</taxon>
        <taxon>Bacillota</taxon>
        <taxon>Bacilli</taxon>
        <taxon>Bacillales</taxon>
        <taxon>Paenibacillaceae</taxon>
        <taxon>Paenibacillus</taxon>
    </lineage>
</organism>